<organism evidence="2 3">
    <name type="scientific">Lysobacter koreensis</name>
    <dbReference type="NCBI Taxonomy" id="266122"/>
    <lineage>
        <taxon>Bacteria</taxon>
        <taxon>Pseudomonadati</taxon>
        <taxon>Pseudomonadota</taxon>
        <taxon>Gammaproteobacteria</taxon>
        <taxon>Lysobacterales</taxon>
        <taxon>Lysobacteraceae</taxon>
        <taxon>Lysobacter</taxon>
    </lineage>
</organism>
<dbReference type="Proteomes" id="UP001597090">
    <property type="component" value="Unassembled WGS sequence"/>
</dbReference>
<sequence>MDQRMAPTRYQAIARMRRRLERDGWPRLQMMLLVTITGGAGFVASWALLQLGVGAMWLRYPLALCLAYAAFLLMLWLWLRTRAHDWVDGWDGSGIDLATSPGTGGSAPWGGLGGNSGGGGASSSFDAADSSPADALSGPIGDALGAAADADELAIPMVAVVVAVAVVALLALSSLFVVWSAPVLFAELLVDGALAAGLYRRLRGIDARHWLESAVRRTWLPFVLTALCVTAAGWGMAKYVPGADSLGDVVAQVQRD</sequence>
<gene>
    <name evidence="2" type="ORF">ACFQZQ_10025</name>
</gene>
<evidence type="ECO:0000256" key="1">
    <source>
        <dbReference type="SAM" id="Phobius"/>
    </source>
</evidence>
<dbReference type="EMBL" id="JBHTIH010000004">
    <property type="protein sequence ID" value="MFD0739615.1"/>
    <property type="molecule type" value="Genomic_DNA"/>
</dbReference>
<reference evidence="3" key="1">
    <citation type="journal article" date="2019" name="Int. J. Syst. Evol. Microbiol.">
        <title>The Global Catalogue of Microorganisms (GCM) 10K type strain sequencing project: providing services to taxonomists for standard genome sequencing and annotation.</title>
        <authorList>
            <consortium name="The Broad Institute Genomics Platform"/>
            <consortium name="The Broad Institute Genome Sequencing Center for Infectious Disease"/>
            <person name="Wu L."/>
            <person name="Ma J."/>
        </authorList>
    </citation>
    <scope>NUCLEOTIDE SEQUENCE [LARGE SCALE GENOMIC DNA]</scope>
    <source>
        <strain evidence="3">CCUG 55491</strain>
    </source>
</reference>
<evidence type="ECO:0008006" key="4">
    <source>
        <dbReference type="Google" id="ProtNLM"/>
    </source>
</evidence>
<feature type="transmembrane region" description="Helical" evidence="1">
    <location>
        <begin position="178"/>
        <end position="199"/>
    </location>
</feature>
<name>A0ABW2YPN4_9GAMM</name>
<keyword evidence="1" id="KW-1133">Transmembrane helix</keyword>
<keyword evidence="1" id="KW-0472">Membrane</keyword>
<dbReference type="RefSeq" id="WP_386812646.1">
    <property type="nucleotide sequence ID" value="NZ_JBHTIH010000004.1"/>
</dbReference>
<comment type="caution">
    <text evidence="2">The sequence shown here is derived from an EMBL/GenBank/DDBJ whole genome shotgun (WGS) entry which is preliminary data.</text>
</comment>
<feature type="transmembrane region" description="Helical" evidence="1">
    <location>
        <begin position="153"/>
        <end position="172"/>
    </location>
</feature>
<accession>A0ABW2YPN4</accession>
<keyword evidence="1" id="KW-0812">Transmembrane</keyword>
<feature type="transmembrane region" description="Helical" evidence="1">
    <location>
        <begin position="60"/>
        <end position="79"/>
    </location>
</feature>
<evidence type="ECO:0000313" key="2">
    <source>
        <dbReference type="EMBL" id="MFD0739615.1"/>
    </source>
</evidence>
<protein>
    <recommendedName>
        <fullName evidence="4">Transmembrane protein</fullName>
    </recommendedName>
</protein>
<proteinExistence type="predicted"/>
<keyword evidence="3" id="KW-1185">Reference proteome</keyword>
<evidence type="ECO:0000313" key="3">
    <source>
        <dbReference type="Proteomes" id="UP001597090"/>
    </source>
</evidence>
<feature type="transmembrane region" description="Helical" evidence="1">
    <location>
        <begin position="25"/>
        <end position="48"/>
    </location>
</feature>
<feature type="transmembrane region" description="Helical" evidence="1">
    <location>
        <begin position="219"/>
        <end position="237"/>
    </location>
</feature>